<dbReference type="AlphaFoldDB" id="A0A815ZBR5"/>
<dbReference type="PANTHER" id="PTHR10339:SF25">
    <property type="entry name" value="SECRETED EXOENZYME S"/>
    <property type="match status" value="1"/>
</dbReference>
<organism evidence="11 13">
    <name type="scientific">Didymodactylos carnosus</name>
    <dbReference type="NCBI Taxonomy" id="1234261"/>
    <lineage>
        <taxon>Eukaryota</taxon>
        <taxon>Metazoa</taxon>
        <taxon>Spiralia</taxon>
        <taxon>Gnathifera</taxon>
        <taxon>Rotifera</taxon>
        <taxon>Eurotatoria</taxon>
        <taxon>Bdelloidea</taxon>
        <taxon>Philodinida</taxon>
        <taxon>Philodinidae</taxon>
        <taxon>Didymodactylos</taxon>
    </lineage>
</organism>
<proteinExistence type="inferred from homology"/>
<keyword evidence="7" id="KW-0548">Nucleotidyltransferase</keyword>
<evidence type="ECO:0000256" key="8">
    <source>
        <dbReference type="ARBA" id="ARBA00023026"/>
    </source>
</evidence>
<keyword evidence="6 10" id="KW-0808">Transferase</keyword>
<dbReference type="EMBL" id="CAJNOQ010031724">
    <property type="protein sequence ID" value="CAF1581483.1"/>
    <property type="molecule type" value="Genomic_DNA"/>
</dbReference>
<evidence type="ECO:0000256" key="5">
    <source>
        <dbReference type="ARBA" id="ARBA00022676"/>
    </source>
</evidence>
<gene>
    <name evidence="11" type="ORF">GPM918_LOCUS41126</name>
    <name evidence="12" type="ORF">SRO942_LOCUS42143</name>
</gene>
<keyword evidence="8" id="KW-0843">Virulence</keyword>
<dbReference type="InterPro" id="IPR050999">
    <property type="entry name" value="ADP-ribosyltransferase_ARG"/>
</dbReference>
<dbReference type="GO" id="GO:0016779">
    <property type="term" value="F:nucleotidyltransferase activity"/>
    <property type="evidence" value="ECO:0007669"/>
    <property type="project" value="UniProtKB-KW"/>
</dbReference>
<evidence type="ECO:0000256" key="2">
    <source>
        <dbReference type="ARBA" id="ARBA00009558"/>
    </source>
</evidence>
<dbReference type="Gene3D" id="3.90.176.10">
    <property type="entry name" value="Toxin ADP-ribosyltransferase, Chain A, domain 1"/>
    <property type="match status" value="1"/>
</dbReference>
<dbReference type="GO" id="GO:0005576">
    <property type="term" value="C:extracellular region"/>
    <property type="evidence" value="ECO:0007669"/>
    <property type="project" value="UniProtKB-SubCell"/>
</dbReference>
<keyword evidence="10" id="KW-0521">NADP</keyword>
<dbReference type="PANTHER" id="PTHR10339">
    <property type="entry name" value="ADP-RIBOSYLTRANSFERASE"/>
    <property type="match status" value="1"/>
</dbReference>
<dbReference type="Pfam" id="PF01129">
    <property type="entry name" value="ART"/>
    <property type="match status" value="1"/>
</dbReference>
<keyword evidence="5 10" id="KW-0328">Glycosyltransferase</keyword>
<protein>
    <recommendedName>
        <fullName evidence="10">NAD(P)(+)--arginine ADP-ribosyltransferase</fullName>
        <ecNumber evidence="10">2.4.2.31</ecNumber>
    </recommendedName>
    <alternativeName>
        <fullName evidence="10">Mono(ADP-ribosyl)transferase</fullName>
    </alternativeName>
</protein>
<dbReference type="GO" id="GO:0090729">
    <property type="term" value="F:toxin activity"/>
    <property type="evidence" value="ECO:0007669"/>
    <property type="project" value="UniProtKB-KW"/>
</dbReference>
<dbReference type="EC" id="2.4.2.31" evidence="10"/>
<dbReference type="GO" id="GO:0106274">
    <property type="term" value="F:NAD+-protein-arginine ADP-ribosyltransferase activity"/>
    <property type="evidence" value="ECO:0007669"/>
    <property type="project" value="UniProtKB-EC"/>
</dbReference>
<comment type="caution">
    <text evidence="11">The sequence shown here is derived from an EMBL/GenBank/DDBJ whole genome shotgun (WGS) entry which is preliminary data.</text>
</comment>
<comment type="subcellular location">
    <subcellularLocation>
        <location evidence="1">Secreted</location>
    </subcellularLocation>
</comment>
<evidence type="ECO:0000256" key="9">
    <source>
        <dbReference type="ARBA" id="ARBA00047597"/>
    </source>
</evidence>
<name>A0A815ZBR5_9BILA</name>
<evidence type="ECO:0000256" key="4">
    <source>
        <dbReference type="ARBA" id="ARBA00022656"/>
    </source>
</evidence>
<evidence type="ECO:0000256" key="1">
    <source>
        <dbReference type="ARBA" id="ARBA00004613"/>
    </source>
</evidence>
<evidence type="ECO:0000256" key="7">
    <source>
        <dbReference type="ARBA" id="ARBA00022695"/>
    </source>
</evidence>
<keyword evidence="4" id="KW-0800">Toxin</keyword>
<dbReference type="SUPFAM" id="SSF56399">
    <property type="entry name" value="ADP-ribosylation"/>
    <property type="match status" value="1"/>
</dbReference>
<sequence>MPAVNDAKAAAFAIAFYTGSQSGGISRGASIIARQSNGEALNSANEEDVDDAAIILYYLVKGLSNIPYYWGVSARAIDLKDDETRSYAVGNVVTWFQFSSTKRGYEPPEFFKNRNTFFIIYSLTGRPIQKFSSFPEEDEILFVPHSTFLVVDREEEAGRHKIYLRQIELGFSEWSVLWVDDNILDPNWQNKAHMERVSSRAMNQNVHIIPKSCTESGLSFLRSPFGQRLRNCDKFRIVSDMKRDNESSGRYAGIHFLKAVRQLGFNNRFLIFTGSQKKAMEKIQVEVNQAERQNLLVTELNTGLDTFVGFED</sequence>
<evidence type="ECO:0000256" key="6">
    <source>
        <dbReference type="ARBA" id="ARBA00022679"/>
    </source>
</evidence>
<dbReference type="EMBL" id="CAJOBC010097699">
    <property type="protein sequence ID" value="CAF4449285.1"/>
    <property type="molecule type" value="Genomic_DNA"/>
</dbReference>
<keyword evidence="13" id="KW-1185">Reference proteome</keyword>
<evidence type="ECO:0000256" key="10">
    <source>
        <dbReference type="RuleBase" id="RU361228"/>
    </source>
</evidence>
<accession>A0A815ZBR5</accession>
<dbReference type="InterPro" id="IPR000768">
    <property type="entry name" value="ART"/>
</dbReference>
<evidence type="ECO:0000256" key="3">
    <source>
        <dbReference type="ARBA" id="ARBA00022525"/>
    </source>
</evidence>
<dbReference type="Proteomes" id="UP000681722">
    <property type="component" value="Unassembled WGS sequence"/>
</dbReference>
<keyword evidence="10" id="KW-0520">NAD</keyword>
<evidence type="ECO:0000313" key="13">
    <source>
        <dbReference type="Proteomes" id="UP000663829"/>
    </source>
</evidence>
<evidence type="ECO:0000313" key="11">
    <source>
        <dbReference type="EMBL" id="CAF1581483.1"/>
    </source>
</evidence>
<comment type="similarity">
    <text evidence="2 10">Belongs to the Arg-specific ADP-ribosyltransferase family.</text>
</comment>
<comment type="catalytic activity">
    <reaction evidence="9 10">
        <text>L-arginyl-[protein] + NAD(+) = N(omega)-(ADP-D-ribosyl)-L-arginyl-[protein] + nicotinamide + H(+)</text>
        <dbReference type="Rhea" id="RHEA:19149"/>
        <dbReference type="Rhea" id="RHEA-COMP:10532"/>
        <dbReference type="Rhea" id="RHEA-COMP:15087"/>
        <dbReference type="ChEBI" id="CHEBI:15378"/>
        <dbReference type="ChEBI" id="CHEBI:17154"/>
        <dbReference type="ChEBI" id="CHEBI:29965"/>
        <dbReference type="ChEBI" id="CHEBI:57540"/>
        <dbReference type="ChEBI" id="CHEBI:142554"/>
        <dbReference type="EC" id="2.4.2.31"/>
    </reaction>
</comment>
<dbReference type="Proteomes" id="UP000663829">
    <property type="component" value="Unassembled WGS sequence"/>
</dbReference>
<dbReference type="OrthoDB" id="423533at2759"/>
<dbReference type="GO" id="GO:0003950">
    <property type="term" value="F:NAD+ poly-ADP-ribosyltransferase activity"/>
    <property type="evidence" value="ECO:0007669"/>
    <property type="project" value="TreeGrafter"/>
</dbReference>
<evidence type="ECO:0000313" key="12">
    <source>
        <dbReference type="EMBL" id="CAF4449285.1"/>
    </source>
</evidence>
<keyword evidence="3" id="KW-0964">Secreted</keyword>
<reference evidence="11" key="1">
    <citation type="submission" date="2021-02" db="EMBL/GenBank/DDBJ databases">
        <authorList>
            <person name="Nowell W R."/>
        </authorList>
    </citation>
    <scope>NUCLEOTIDE SEQUENCE</scope>
</reference>